<evidence type="ECO:0000313" key="1">
    <source>
        <dbReference type="EMBL" id="RNL18378.1"/>
    </source>
</evidence>
<reference evidence="2" key="1">
    <citation type="submission" date="2018-05" db="EMBL/GenBank/DDBJ databases">
        <title>Genome Sequencing of selected type strains of the family Eggerthellaceae.</title>
        <authorList>
            <person name="Danylec N."/>
            <person name="Stoll D.A."/>
            <person name="Doetsch A."/>
            <person name="Huch M."/>
        </authorList>
    </citation>
    <scope>NUCLEOTIDE SEQUENCE [LARGE SCALE GENOMIC DNA]</scope>
    <source>
        <strain evidence="2">DSM 17537</strain>
    </source>
</reference>
<gene>
    <name evidence="1" type="ORF">DMP07_08620</name>
</gene>
<evidence type="ECO:0000313" key="2">
    <source>
        <dbReference type="Proteomes" id="UP000267368"/>
    </source>
</evidence>
<keyword evidence="2" id="KW-1185">Reference proteome</keyword>
<comment type="caution">
    <text evidence="1">The sequence shown here is derived from an EMBL/GenBank/DDBJ whole genome shotgun (WGS) entry which is preliminary data.</text>
</comment>
<dbReference type="AlphaFoldDB" id="A0A3N0ADM6"/>
<dbReference type="Proteomes" id="UP000267368">
    <property type="component" value="Unassembled WGS sequence"/>
</dbReference>
<name>A0A3N0ADM6_9ACTN</name>
<protein>
    <submittedName>
        <fullName evidence="1">Uncharacterized protein</fullName>
    </submittedName>
</protein>
<accession>A0A3N0ADM6</accession>
<dbReference type="OrthoDB" id="3176775at2"/>
<dbReference type="EMBL" id="QICB01000012">
    <property type="protein sequence ID" value="RNL18378.1"/>
    <property type="molecule type" value="Genomic_DNA"/>
</dbReference>
<dbReference type="RefSeq" id="WP_123198738.1">
    <property type="nucleotide sequence ID" value="NZ_QICB01000012.1"/>
</dbReference>
<proteinExistence type="predicted"/>
<organism evidence="1 2">
    <name type="scientific">Slackia faecicanis</name>
    <dbReference type="NCBI Taxonomy" id="255723"/>
    <lineage>
        <taxon>Bacteria</taxon>
        <taxon>Bacillati</taxon>
        <taxon>Actinomycetota</taxon>
        <taxon>Coriobacteriia</taxon>
        <taxon>Eggerthellales</taxon>
        <taxon>Eggerthellaceae</taxon>
        <taxon>Slackia</taxon>
    </lineage>
</organism>
<sequence length="151" mass="15188">MKAVARTLGVLALIAVIGAAGLVFFASQTGNTASSLKSNALNAVVDASGIKSTVQNELDAHLDEIASAAGITHAQAREAVDALDVNSWSVADLPSEAAAAATYSAAAAGVDAEITLYDDPGYVTVEAYGQTLTFAVPESAQDYASLLAALS</sequence>